<dbReference type="InterPro" id="IPR006157">
    <property type="entry name" value="FolB_dom"/>
</dbReference>
<keyword evidence="9" id="KW-1185">Reference proteome</keyword>
<gene>
    <name evidence="8" type="primary">folB</name>
    <name evidence="8" type="ORF">BPO_1987</name>
</gene>
<dbReference type="Proteomes" id="UP001432059">
    <property type="component" value="Chromosome"/>
</dbReference>
<dbReference type="GO" id="GO:0046656">
    <property type="term" value="P:folic acid biosynthetic process"/>
    <property type="evidence" value="ECO:0007669"/>
    <property type="project" value="UniProtKB-UniRule"/>
</dbReference>
<dbReference type="GO" id="GO:0005737">
    <property type="term" value="C:cytoplasm"/>
    <property type="evidence" value="ECO:0007669"/>
    <property type="project" value="TreeGrafter"/>
</dbReference>
<dbReference type="AlphaFoldDB" id="A0AAU0F4S5"/>
<evidence type="ECO:0000256" key="6">
    <source>
        <dbReference type="RuleBase" id="RU362079"/>
    </source>
</evidence>
<evidence type="ECO:0000256" key="1">
    <source>
        <dbReference type="ARBA" id="ARBA00001353"/>
    </source>
</evidence>
<evidence type="ECO:0000256" key="3">
    <source>
        <dbReference type="ARBA" id="ARBA00005708"/>
    </source>
</evidence>
<feature type="domain" description="Dihydroneopterin aldolase/epimerase" evidence="7">
    <location>
        <begin position="4"/>
        <end position="116"/>
    </location>
</feature>
<dbReference type="Gene3D" id="3.30.1130.10">
    <property type="match status" value="1"/>
</dbReference>
<evidence type="ECO:0000313" key="8">
    <source>
        <dbReference type="EMBL" id="WOC52634.1"/>
    </source>
</evidence>
<reference evidence="8" key="1">
    <citation type="submission" date="2023-10" db="EMBL/GenBank/DDBJ databases">
        <title>Characterization and whole genome sequencing of a novel strain of Bergeyella porcorum QD2021 isolated from pig.</title>
        <authorList>
            <person name="Liu G."/>
            <person name="Chen C."/>
            <person name="Han X."/>
        </authorList>
    </citation>
    <scope>NUCLEOTIDE SEQUENCE</scope>
    <source>
        <strain evidence="8">QD2021</strain>
    </source>
</reference>
<keyword evidence="4 6" id="KW-0289">Folate biosynthesis</keyword>
<evidence type="ECO:0000256" key="4">
    <source>
        <dbReference type="ARBA" id="ARBA00022909"/>
    </source>
</evidence>
<comment type="pathway">
    <text evidence="2 6">Cofactor biosynthesis; tetrahydrofolate biosynthesis; 2-amino-4-hydroxy-6-hydroxymethyl-7,8-dihydropteridine diphosphate from 7,8-dihydroneopterin triphosphate: step 3/4.</text>
</comment>
<dbReference type="SMART" id="SM00905">
    <property type="entry name" value="FolB"/>
    <property type="match status" value="1"/>
</dbReference>
<dbReference type="SUPFAM" id="SSF55620">
    <property type="entry name" value="Tetrahydrobiopterin biosynthesis enzymes-like"/>
    <property type="match status" value="1"/>
</dbReference>
<dbReference type="RefSeq" id="WP_327983997.1">
    <property type="nucleotide sequence ID" value="NZ_CP136426.1"/>
</dbReference>
<comment type="similarity">
    <text evidence="3 6">Belongs to the DHNA family.</text>
</comment>
<dbReference type="GO" id="GO:0004150">
    <property type="term" value="F:dihydroneopterin aldolase activity"/>
    <property type="evidence" value="ECO:0007669"/>
    <property type="project" value="UniProtKB-UniRule"/>
</dbReference>
<name>A0AAU0F4S5_9FLAO</name>
<sequence length="118" mass="13514">MSKIILEDIKIYAYHGVLPEETLTGTYYLVNVELHTDLWKAAQTDDLSDTINYAEVNSIIHQEMAIPSQLLEYVAGRIIRKINERFPTIGFIKVKLTKTSPPMQGEMKGVSIELEQRF</sequence>
<dbReference type="PANTHER" id="PTHR42844">
    <property type="entry name" value="DIHYDRONEOPTERIN ALDOLASE 1-RELATED"/>
    <property type="match status" value="1"/>
</dbReference>
<evidence type="ECO:0000256" key="2">
    <source>
        <dbReference type="ARBA" id="ARBA00005013"/>
    </source>
</evidence>
<accession>A0AAU0F4S5</accession>
<dbReference type="NCBIfam" id="TIGR00525">
    <property type="entry name" value="folB"/>
    <property type="match status" value="1"/>
</dbReference>
<comment type="catalytic activity">
    <reaction evidence="1 6">
        <text>7,8-dihydroneopterin = 6-hydroxymethyl-7,8-dihydropterin + glycolaldehyde</text>
        <dbReference type="Rhea" id="RHEA:10540"/>
        <dbReference type="ChEBI" id="CHEBI:17001"/>
        <dbReference type="ChEBI" id="CHEBI:17071"/>
        <dbReference type="ChEBI" id="CHEBI:44841"/>
        <dbReference type="EC" id="4.1.2.25"/>
    </reaction>
</comment>
<dbReference type="InterPro" id="IPR043133">
    <property type="entry name" value="GTP-CH-I_C/QueF"/>
</dbReference>
<comment type="function">
    <text evidence="6">Catalyzes the conversion of 7,8-dihydroneopterin to 6-hydroxymethyl-7,8-dihydropterin.</text>
</comment>
<dbReference type="PANTHER" id="PTHR42844:SF1">
    <property type="entry name" value="DIHYDRONEOPTERIN ALDOLASE 1-RELATED"/>
    <property type="match status" value="1"/>
</dbReference>
<dbReference type="InterPro" id="IPR006156">
    <property type="entry name" value="Dihydroneopterin_aldolase"/>
</dbReference>
<organism evidence="8 9">
    <name type="scientific">Bergeyella porcorum</name>
    <dbReference type="NCBI Taxonomy" id="1735111"/>
    <lineage>
        <taxon>Bacteria</taxon>
        <taxon>Pseudomonadati</taxon>
        <taxon>Bacteroidota</taxon>
        <taxon>Flavobacteriia</taxon>
        <taxon>Flavobacteriales</taxon>
        <taxon>Weeksellaceae</taxon>
        <taxon>Bergeyella</taxon>
    </lineage>
</organism>
<evidence type="ECO:0000256" key="5">
    <source>
        <dbReference type="ARBA" id="ARBA00023239"/>
    </source>
</evidence>
<dbReference type="EMBL" id="CP136426">
    <property type="protein sequence ID" value="WOC52634.1"/>
    <property type="molecule type" value="Genomic_DNA"/>
</dbReference>
<dbReference type="NCBIfam" id="TIGR00526">
    <property type="entry name" value="folB_dom"/>
    <property type="match status" value="1"/>
</dbReference>
<keyword evidence="5 6" id="KW-0456">Lyase</keyword>
<protein>
    <recommendedName>
        <fullName evidence="6">7,8-dihydroneopterin aldolase</fullName>
        <ecNumber evidence="6">4.1.2.25</ecNumber>
    </recommendedName>
</protein>
<dbReference type="Pfam" id="PF02152">
    <property type="entry name" value="FolB"/>
    <property type="match status" value="1"/>
</dbReference>
<dbReference type="EC" id="4.1.2.25" evidence="6"/>
<evidence type="ECO:0000313" key="9">
    <source>
        <dbReference type="Proteomes" id="UP001432059"/>
    </source>
</evidence>
<proteinExistence type="inferred from homology"/>
<evidence type="ECO:0000259" key="7">
    <source>
        <dbReference type="SMART" id="SM00905"/>
    </source>
</evidence>
<dbReference type="GO" id="GO:0046654">
    <property type="term" value="P:tetrahydrofolate biosynthetic process"/>
    <property type="evidence" value="ECO:0007669"/>
    <property type="project" value="UniProtKB-UniRule"/>
</dbReference>
<dbReference type="KEGG" id="bpor:BPO_1987"/>